<proteinExistence type="predicted"/>
<dbReference type="OrthoDB" id="4113332at2"/>
<dbReference type="GO" id="GO:0016746">
    <property type="term" value="F:acyltransferase activity"/>
    <property type="evidence" value="ECO:0007669"/>
    <property type="project" value="InterPro"/>
</dbReference>
<dbReference type="AlphaFoldDB" id="A0A0F6QZY1"/>
<dbReference type="Gene3D" id="4.10.320.10">
    <property type="entry name" value="E3-binding domain"/>
    <property type="match status" value="1"/>
</dbReference>
<sequence>MARREVTQFFDDLDNSPINEEDLEVVRFGVNGKNYILDLSHANAEKFHAALAPYIEAARPAQATTPKRTDPREVREWAKKQGIEVAKRGKIPSEIIDAYNKVH</sequence>
<feature type="domain" description="Lsr2 dimerization" evidence="1">
    <location>
        <begin position="1"/>
        <end position="61"/>
    </location>
</feature>
<name>A0A0F6QZY1_9CORY</name>
<dbReference type="HOGENOM" id="CLU_139818_1_0_11"/>
<gene>
    <name evidence="3" type="ORF">UL81_10950</name>
</gene>
<dbReference type="InterPro" id="IPR055370">
    <property type="entry name" value="Lsr2_DNA-bd"/>
</dbReference>
<dbReference type="KEGG" id="ccj:UL81_10950"/>
<evidence type="ECO:0000313" key="3">
    <source>
        <dbReference type="EMBL" id="AKE40123.1"/>
    </source>
</evidence>
<evidence type="ECO:0000259" key="2">
    <source>
        <dbReference type="Pfam" id="PF23359"/>
    </source>
</evidence>
<accession>A0A0F6QZY1</accession>
<dbReference type="STRING" id="161896.UL81_10950"/>
<dbReference type="PATRIC" id="fig|161896.4.peg.2137"/>
<dbReference type="InterPro" id="IPR042261">
    <property type="entry name" value="Lsr2-like_dimerization"/>
</dbReference>
<feature type="domain" description="Lsr2 DNA-binding" evidence="2">
    <location>
        <begin position="67"/>
        <end position="101"/>
    </location>
</feature>
<dbReference type="InterPro" id="IPR036625">
    <property type="entry name" value="E3-bd_dom_sf"/>
</dbReference>
<dbReference type="Pfam" id="PF23359">
    <property type="entry name" value="Lsr2_DNA-bd"/>
    <property type="match status" value="1"/>
</dbReference>
<protein>
    <submittedName>
        <fullName evidence="3">Lsr2</fullName>
    </submittedName>
</protein>
<organism evidence="3 4">
    <name type="scientific">Corynebacterium camporealensis</name>
    <dbReference type="NCBI Taxonomy" id="161896"/>
    <lineage>
        <taxon>Bacteria</taxon>
        <taxon>Bacillati</taxon>
        <taxon>Actinomycetota</taxon>
        <taxon>Actinomycetes</taxon>
        <taxon>Mycobacteriales</taxon>
        <taxon>Corynebacteriaceae</taxon>
        <taxon>Corynebacterium</taxon>
    </lineage>
</organism>
<dbReference type="Pfam" id="PF11774">
    <property type="entry name" value="Lsr2"/>
    <property type="match status" value="1"/>
</dbReference>
<dbReference type="Proteomes" id="UP000033566">
    <property type="component" value="Chromosome"/>
</dbReference>
<dbReference type="GO" id="GO:0003677">
    <property type="term" value="F:DNA binding"/>
    <property type="evidence" value="ECO:0007669"/>
    <property type="project" value="InterPro"/>
</dbReference>
<evidence type="ECO:0000313" key="4">
    <source>
        <dbReference type="Proteomes" id="UP000033566"/>
    </source>
</evidence>
<dbReference type="RefSeq" id="WP_035106272.1">
    <property type="nucleotide sequence ID" value="NZ_CP011311.1"/>
</dbReference>
<dbReference type="Gene3D" id="3.30.60.230">
    <property type="entry name" value="Lsr2, dimerization domain"/>
    <property type="match status" value="1"/>
</dbReference>
<dbReference type="EMBL" id="CP011311">
    <property type="protein sequence ID" value="AKE40123.1"/>
    <property type="molecule type" value="Genomic_DNA"/>
</dbReference>
<keyword evidence="4" id="KW-1185">Reference proteome</keyword>
<evidence type="ECO:0000259" key="1">
    <source>
        <dbReference type="Pfam" id="PF11774"/>
    </source>
</evidence>
<dbReference type="InterPro" id="IPR024412">
    <property type="entry name" value="Lsr2_dim_dom"/>
</dbReference>
<reference evidence="3 4" key="1">
    <citation type="journal article" date="2015" name="Genome Announc.">
        <title>Complete Genome Sequence of Corynebacterium camporealensis DSM 44610, Isolated from the Milk of a Manchega Sheep with Subclinical Mastitis.</title>
        <authorList>
            <person name="Ruckert C."/>
            <person name="Albersmeier A."/>
            <person name="Winkler A."/>
            <person name="Tauch A."/>
        </authorList>
    </citation>
    <scope>NUCLEOTIDE SEQUENCE [LARGE SCALE GENOMIC DNA]</scope>
    <source>
        <strain evidence="3 4">DSM 44610</strain>
    </source>
</reference>